<dbReference type="Pfam" id="PF18912">
    <property type="entry name" value="DZR_2"/>
    <property type="match status" value="1"/>
</dbReference>
<proteinExistence type="inferred from homology"/>
<dbReference type="InterPro" id="IPR029057">
    <property type="entry name" value="PRTase-like"/>
</dbReference>
<evidence type="ECO:0000313" key="3">
    <source>
        <dbReference type="EMBL" id="OGC27550.1"/>
    </source>
</evidence>
<dbReference type="Proteomes" id="UP000178602">
    <property type="component" value="Unassembled WGS sequence"/>
</dbReference>
<reference evidence="3 4" key="1">
    <citation type="journal article" date="2016" name="Nat. Commun.">
        <title>Thousands of microbial genomes shed light on interconnected biogeochemical processes in an aquifer system.</title>
        <authorList>
            <person name="Anantharaman K."/>
            <person name="Brown C.T."/>
            <person name="Hug L.A."/>
            <person name="Sharon I."/>
            <person name="Castelle C.J."/>
            <person name="Probst A.J."/>
            <person name="Thomas B.C."/>
            <person name="Singh A."/>
            <person name="Wilkins M.J."/>
            <person name="Karaoz U."/>
            <person name="Brodie E.L."/>
            <person name="Williams K.H."/>
            <person name="Hubbard S.S."/>
            <person name="Banfield J.F."/>
        </authorList>
    </citation>
    <scope>NUCLEOTIDE SEQUENCE [LARGE SCALE GENOMIC DNA]</scope>
</reference>
<dbReference type="EMBL" id="MEUG01000001">
    <property type="protein sequence ID" value="OGC27550.1"/>
    <property type="molecule type" value="Genomic_DNA"/>
</dbReference>
<dbReference type="InterPro" id="IPR044005">
    <property type="entry name" value="DZR_2"/>
</dbReference>
<comment type="caution">
    <text evidence="3">The sequence shown here is derived from an EMBL/GenBank/DDBJ whole genome shotgun (WGS) entry which is preliminary data.</text>
</comment>
<feature type="domain" description="Double zinc ribbon" evidence="2">
    <location>
        <begin position="6"/>
        <end position="39"/>
    </location>
</feature>
<dbReference type="AlphaFoldDB" id="A0A1F4T4S7"/>
<evidence type="ECO:0000256" key="1">
    <source>
        <dbReference type="ARBA" id="ARBA00008007"/>
    </source>
</evidence>
<evidence type="ECO:0000313" key="4">
    <source>
        <dbReference type="Proteomes" id="UP000178602"/>
    </source>
</evidence>
<evidence type="ECO:0000259" key="2">
    <source>
        <dbReference type="Pfam" id="PF18912"/>
    </source>
</evidence>
<dbReference type="InterPro" id="IPR051910">
    <property type="entry name" value="ComF/GntX_DNA_util-trans"/>
</dbReference>
<dbReference type="SUPFAM" id="SSF53271">
    <property type="entry name" value="PRTase-like"/>
    <property type="match status" value="1"/>
</dbReference>
<name>A0A1F4T4S7_UNCSA</name>
<accession>A0A1F4T4S7</accession>
<dbReference type="PANTHER" id="PTHR47505">
    <property type="entry name" value="DNA UTILIZATION PROTEIN YHGH"/>
    <property type="match status" value="1"/>
</dbReference>
<organism evidence="3 4">
    <name type="scientific">candidate division WOR-1 bacterium RIFOXYC12_FULL_54_18</name>
    <dbReference type="NCBI Taxonomy" id="1802584"/>
    <lineage>
        <taxon>Bacteria</taxon>
        <taxon>Bacillati</taxon>
        <taxon>Saganbacteria</taxon>
    </lineage>
</organism>
<dbReference type="CDD" id="cd06223">
    <property type="entry name" value="PRTases_typeI"/>
    <property type="match status" value="1"/>
</dbReference>
<comment type="similarity">
    <text evidence="1">Belongs to the ComF/GntX family.</text>
</comment>
<protein>
    <recommendedName>
        <fullName evidence="2">Double zinc ribbon domain-containing protein</fullName>
    </recommendedName>
</protein>
<dbReference type="PANTHER" id="PTHR47505:SF1">
    <property type="entry name" value="DNA UTILIZATION PROTEIN YHGH"/>
    <property type="match status" value="1"/>
</dbReference>
<dbReference type="Gene3D" id="3.40.50.2020">
    <property type="match status" value="1"/>
</dbReference>
<sequence>MFWQSLLDLIFPPRCEVCKKAGSEALCPECFNQVSFMKPALGIYSATKYAGVIRHAIQRLKFAKRRRLAEPLGVLLVKYVSHTPVLNMREIDTLVPVPLHPRRHKLRGFNQAELLAGSLAKYYDTPTINALARVKETSPQFDLPRDARLVNVKGAFKVAEPRSVYNKRILLVDDIYTTGATIAECSRSLMIAGARRVEVLTLSRAINDMDSPLLKN</sequence>
<gene>
    <name evidence="3" type="ORF">A3K49_00810</name>
</gene>
<dbReference type="InterPro" id="IPR000836">
    <property type="entry name" value="PRTase_dom"/>
</dbReference>